<sequence>MVPDGSDSSCMAEEDTKPDVDEEKFLKFEERGPNFKPVIILKTVPESFTLEQMKRLFTTAHSGKDPWLKSFDEIQWLRHKSGGCRKTLLAEVSPPDSDPCLARLPPRISLPKMGEIIVGCTRHSCDTCKRKGHKAAVHDQFSVKKTDSKKPDLSTEELILKTPSVKALLRDPLLKLEAHPTKKEAWKCDSCKKNGFGYFTALNHITKTTSHQTQLQLLKRSSRNSNACLNVH</sequence>
<dbReference type="Proteomes" id="UP001605036">
    <property type="component" value="Unassembled WGS sequence"/>
</dbReference>
<organism evidence="2 3">
    <name type="scientific">Riccia fluitans</name>
    <dbReference type="NCBI Taxonomy" id="41844"/>
    <lineage>
        <taxon>Eukaryota</taxon>
        <taxon>Viridiplantae</taxon>
        <taxon>Streptophyta</taxon>
        <taxon>Embryophyta</taxon>
        <taxon>Marchantiophyta</taxon>
        <taxon>Marchantiopsida</taxon>
        <taxon>Marchantiidae</taxon>
        <taxon>Marchantiales</taxon>
        <taxon>Ricciaceae</taxon>
        <taxon>Riccia</taxon>
    </lineage>
</organism>
<protein>
    <submittedName>
        <fullName evidence="2">Uncharacterized protein</fullName>
    </submittedName>
</protein>
<accession>A0ABD1YR82</accession>
<evidence type="ECO:0000256" key="1">
    <source>
        <dbReference type="SAM" id="MobiDB-lite"/>
    </source>
</evidence>
<evidence type="ECO:0000313" key="2">
    <source>
        <dbReference type="EMBL" id="KAL2633096.1"/>
    </source>
</evidence>
<gene>
    <name evidence="2" type="ORF">R1flu_004575</name>
</gene>
<feature type="region of interest" description="Disordered" evidence="1">
    <location>
        <begin position="1"/>
        <end position="21"/>
    </location>
</feature>
<dbReference type="AlphaFoldDB" id="A0ABD1YR82"/>
<comment type="caution">
    <text evidence="2">The sequence shown here is derived from an EMBL/GenBank/DDBJ whole genome shotgun (WGS) entry which is preliminary data.</text>
</comment>
<name>A0ABD1YR82_9MARC</name>
<keyword evidence="3" id="KW-1185">Reference proteome</keyword>
<dbReference type="EMBL" id="JBHFFA010000003">
    <property type="protein sequence ID" value="KAL2633096.1"/>
    <property type="molecule type" value="Genomic_DNA"/>
</dbReference>
<reference evidence="2 3" key="1">
    <citation type="submission" date="2024-09" db="EMBL/GenBank/DDBJ databases">
        <title>Chromosome-scale assembly of Riccia fluitans.</title>
        <authorList>
            <person name="Paukszto L."/>
            <person name="Sawicki J."/>
            <person name="Karawczyk K."/>
            <person name="Piernik-Szablinska J."/>
            <person name="Szczecinska M."/>
            <person name="Mazdziarz M."/>
        </authorList>
    </citation>
    <scope>NUCLEOTIDE SEQUENCE [LARGE SCALE GENOMIC DNA]</scope>
    <source>
        <strain evidence="2">Rf_01</strain>
        <tissue evidence="2">Aerial parts of the thallus</tissue>
    </source>
</reference>
<proteinExistence type="predicted"/>
<evidence type="ECO:0000313" key="3">
    <source>
        <dbReference type="Proteomes" id="UP001605036"/>
    </source>
</evidence>